<organism evidence="1 2">
    <name type="scientific">Pseudopedobacter saltans (strain ATCC 51119 / DSM 12145 / JCM 21818 / CCUG 39354 / LMG 10337 / NBRC 100064 / NCIMB 13643)</name>
    <name type="common">Pedobacter saltans</name>
    <dbReference type="NCBI Taxonomy" id="762903"/>
    <lineage>
        <taxon>Bacteria</taxon>
        <taxon>Pseudomonadati</taxon>
        <taxon>Bacteroidota</taxon>
        <taxon>Sphingobacteriia</taxon>
        <taxon>Sphingobacteriales</taxon>
        <taxon>Sphingobacteriaceae</taxon>
        <taxon>Pseudopedobacter</taxon>
    </lineage>
</organism>
<name>F0SER4_PSESL</name>
<dbReference type="eggNOG" id="ENOG502ZCKE">
    <property type="taxonomic scope" value="Bacteria"/>
</dbReference>
<dbReference type="AlphaFoldDB" id="F0SER4"/>
<evidence type="ECO:0000313" key="1">
    <source>
        <dbReference type="EMBL" id="ADY51954.1"/>
    </source>
</evidence>
<reference evidence="1 2" key="1">
    <citation type="journal article" date="2011" name="Stand. Genomic Sci.">
        <title>Complete genome sequence of the gliding, heparinolytic Pedobacter saltans type strain (113).</title>
        <authorList>
            <person name="Liolios K."/>
            <person name="Sikorski J."/>
            <person name="Lu M."/>
            <person name="Nolan M."/>
            <person name="Lapidus A."/>
            <person name="Lucas S."/>
            <person name="Hammon N."/>
            <person name="Deshpande S."/>
            <person name="Cheng J.F."/>
            <person name="Tapia R."/>
            <person name="Han C."/>
            <person name="Goodwin L."/>
            <person name="Pitluck S."/>
            <person name="Huntemann M."/>
            <person name="Ivanova N."/>
            <person name="Pagani I."/>
            <person name="Mavromatis K."/>
            <person name="Ovchinikova G."/>
            <person name="Pati A."/>
            <person name="Chen A."/>
            <person name="Palaniappan K."/>
            <person name="Land M."/>
            <person name="Hauser L."/>
            <person name="Brambilla E.M."/>
            <person name="Kotsyurbenko O."/>
            <person name="Rohde M."/>
            <person name="Tindall B.J."/>
            <person name="Abt B."/>
            <person name="Goker M."/>
            <person name="Detter J.C."/>
            <person name="Woyke T."/>
            <person name="Bristow J."/>
            <person name="Eisen J.A."/>
            <person name="Markowitz V."/>
            <person name="Hugenholtz P."/>
            <person name="Klenk H.P."/>
            <person name="Kyrpides N.C."/>
        </authorList>
    </citation>
    <scope>NUCLEOTIDE SEQUENCE [LARGE SCALE GENOMIC DNA]</scope>
    <source>
        <strain evidence="2">ATCC 51119 / DSM 12145 / JCM 21818 / LMG 10337 / NBRC 100064 / NCIMB 13643</strain>
    </source>
</reference>
<evidence type="ECO:0008006" key="3">
    <source>
        <dbReference type="Google" id="ProtNLM"/>
    </source>
</evidence>
<dbReference type="Proteomes" id="UP000000310">
    <property type="component" value="Chromosome"/>
</dbReference>
<dbReference type="RefSeq" id="WP_013632453.1">
    <property type="nucleotide sequence ID" value="NC_015177.1"/>
</dbReference>
<evidence type="ECO:0000313" key="2">
    <source>
        <dbReference type="Proteomes" id="UP000000310"/>
    </source>
</evidence>
<protein>
    <recommendedName>
        <fullName evidence="3">Lipoprotein</fullName>
    </recommendedName>
</protein>
<dbReference type="OrthoDB" id="787262at2"/>
<accession>F0SER4</accession>
<keyword evidence="2" id="KW-1185">Reference proteome</keyword>
<sequence length="308" mass="36085">MKFRLQYVNLLFIFITIISCQSNSKKEGKIKNPHNFESIKGITFHEVKRRFENGLSFDTIGFQQEPQWILRFQRNDSVEVYSYELKRLVGFYLHHDHDNYYNFAREWFAVKLLSKDSIVLQRLEVKSLRVKNDARSNVYMTFYSENYMDKVLHKTKEELTKPSAKDTAFVRERIALANAHPLDSTYLFAARNPVKLESKSKAITVEKFSSFDPLTKSSSYDYIYPEYKIEIANAYKKFNYAFRVIVDVYGKITVYDFPTYEEDTKENMKKVLQGICDIYLSNLLKITPGSTLGIPQASLITVYVKGKD</sequence>
<dbReference type="KEGG" id="psn:Pedsa_1388"/>
<dbReference type="HOGENOM" id="CLU_855019_0_0_10"/>
<reference evidence="2" key="2">
    <citation type="submission" date="2011-02" db="EMBL/GenBank/DDBJ databases">
        <title>The complete genome of Pedobacter saltans DSM 12145.</title>
        <authorList>
            <consortium name="US DOE Joint Genome Institute (JGI-PGF)"/>
            <person name="Lucas S."/>
            <person name="Copeland A."/>
            <person name="Lapidus A."/>
            <person name="Bruce D."/>
            <person name="Goodwin L."/>
            <person name="Pitluck S."/>
            <person name="Kyrpides N."/>
            <person name="Mavromatis K."/>
            <person name="Pagani I."/>
            <person name="Ivanova N."/>
            <person name="Ovchinnikova G."/>
            <person name="Lu M."/>
            <person name="Detter J.C."/>
            <person name="Han C."/>
            <person name="Land M."/>
            <person name="Hauser L."/>
            <person name="Markowitz V."/>
            <person name="Cheng J.-F."/>
            <person name="Hugenholtz P."/>
            <person name="Woyke T."/>
            <person name="Wu D."/>
            <person name="Tindall B."/>
            <person name="Pomrenke H.G."/>
            <person name="Brambilla E."/>
            <person name="Klenk H.-P."/>
            <person name="Eisen J.A."/>
        </authorList>
    </citation>
    <scope>NUCLEOTIDE SEQUENCE [LARGE SCALE GENOMIC DNA]</scope>
    <source>
        <strain evidence="2">ATCC 51119 / DSM 12145 / JCM 21818 / LMG 10337 / NBRC 100064 / NCIMB 13643</strain>
    </source>
</reference>
<dbReference type="EMBL" id="CP002545">
    <property type="protein sequence ID" value="ADY51954.1"/>
    <property type="molecule type" value="Genomic_DNA"/>
</dbReference>
<proteinExistence type="predicted"/>
<dbReference type="PROSITE" id="PS51257">
    <property type="entry name" value="PROKAR_LIPOPROTEIN"/>
    <property type="match status" value="1"/>
</dbReference>
<gene>
    <name evidence="1" type="ordered locus">Pedsa_1388</name>
</gene>